<dbReference type="AlphaFoldDB" id="A0A1V9YUL3"/>
<gene>
    <name evidence="2" type="ORF">THRCLA_22683</name>
</gene>
<dbReference type="OrthoDB" id="419333at2759"/>
<dbReference type="Proteomes" id="UP000243217">
    <property type="component" value="Unassembled WGS sequence"/>
</dbReference>
<dbReference type="PANTHER" id="PTHR31296:SF1">
    <property type="entry name" value="MITOCHONDRIAL PROTEIN C2ORF69"/>
    <property type="match status" value="1"/>
</dbReference>
<dbReference type="InterPro" id="IPR018881">
    <property type="entry name" value="C2orf69_mit"/>
</dbReference>
<feature type="compositionally biased region" description="Low complexity" evidence="1">
    <location>
        <begin position="23"/>
        <end position="34"/>
    </location>
</feature>
<dbReference type="PANTHER" id="PTHR31296">
    <property type="entry name" value="UPF0565 PROTEIN C2ORF69"/>
    <property type="match status" value="1"/>
</dbReference>
<dbReference type="GO" id="GO:0005739">
    <property type="term" value="C:mitochondrion"/>
    <property type="evidence" value="ECO:0007669"/>
    <property type="project" value="TreeGrafter"/>
</dbReference>
<accession>A0A1V9YUL3</accession>
<comment type="caution">
    <text evidence="2">The sequence shown here is derived from an EMBL/GenBank/DDBJ whole genome shotgun (WGS) entry which is preliminary data.</text>
</comment>
<evidence type="ECO:0000313" key="2">
    <source>
        <dbReference type="EMBL" id="OQR89485.1"/>
    </source>
</evidence>
<proteinExistence type="predicted"/>
<sequence>MTKRAGDTPSETSPSRRSRYENESTSSSSLAESIDSGRKMRALKVSGANGKFNELLVAMIPHATSNVVYFPGDVQNFEHRMRKGRFKSWTTYSYEATAFLLASKFPSATIWIIKPQNIQANGMSCYDHFLTNTLEVNPLSYSPHGNAHDHLRQLMTHAAEKIDNEAYLREDLPLHLLGFSRGVVVLNQLITELAQSTQLVSEEDSCCSPVLPWFQQINSIHWIDGGNGSGAGAFPNHSFALSVLSDLPNISLHIHWTPYQYESNIRPWIAQEYKQFAKTMDTLGMLPIVHQYFTESPGTLENHFNILSAFQVITVA</sequence>
<feature type="region of interest" description="Disordered" evidence="1">
    <location>
        <begin position="1"/>
        <end position="35"/>
    </location>
</feature>
<reference evidence="2 3" key="1">
    <citation type="journal article" date="2014" name="Genome Biol. Evol.">
        <title>The secreted proteins of Achlya hypogyna and Thraustotheca clavata identify the ancestral oomycete secretome and reveal gene acquisitions by horizontal gene transfer.</title>
        <authorList>
            <person name="Misner I."/>
            <person name="Blouin N."/>
            <person name="Leonard G."/>
            <person name="Richards T.A."/>
            <person name="Lane C.E."/>
        </authorList>
    </citation>
    <scope>NUCLEOTIDE SEQUENCE [LARGE SCALE GENOMIC DNA]</scope>
    <source>
        <strain evidence="2 3">ATCC 34112</strain>
    </source>
</reference>
<protein>
    <submittedName>
        <fullName evidence="2">Uncharacterized protein</fullName>
    </submittedName>
</protein>
<keyword evidence="3" id="KW-1185">Reference proteome</keyword>
<evidence type="ECO:0000256" key="1">
    <source>
        <dbReference type="SAM" id="MobiDB-lite"/>
    </source>
</evidence>
<dbReference type="Pfam" id="PF10561">
    <property type="entry name" value="C2orf69"/>
    <property type="match status" value="2"/>
</dbReference>
<name>A0A1V9YUL3_9STRA</name>
<dbReference type="EMBL" id="JNBS01002733">
    <property type="protein sequence ID" value="OQR89485.1"/>
    <property type="molecule type" value="Genomic_DNA"/>
</dbReference>
<evidence type="ECO:0000313" key="3">
    <source>
        <dbReference type="Proteomes" id="UP000243217"/>
    </source>
</evidence>
<organism evidence="2 3">
    <name type="scientific">Thraustotheca clavata</name>
    <dbReference type="NCBI Taxonomy" id="74557"/>
    <lineage>
        <taxon>Eukaryota</taxon>
        <taxon>Sar</taxon>
        <taxon>Stramenopiles</taxon>
        <taxon>Oomycota</taxon>
        <taxon>Saprolegniomycetes</taxon>
        <taxon>Saprolegniales</taxon>
        <taxon>Achlyaceae</taxon>
        <taxon>Thraustotheca</taxon>
    </lineage>
</organism>